<protein>
    <submittedName>
        <fullName evidence="1">Uncharacterized protein</fullName>
    </submittedName>
</protein>
<dbReference type="RefSeq" id="WP_136057823.1">
    <property type="nucleotide sequence ID" value="NZ_DACWWF010000018.1"/>
</dbReference>
<dbReference type="Proteomes" id="UP000254633">
    <property type="component" value="Unassembled WGS sequence"/>
</dbReference>
<organism evidence="1 2">
    <name type="scientific">Salmonella diarizonae</name>
    <dbReference type="NCBI Taxonomy" id="59204"/>
    <lineage>
        <taxon>Bacteria</taxon>
        <taxon>Pseudomonadati</taxon>
        <taxon>Pseudomonadota</taxon>
        <taxon>Gammaproteobacteria</taxon>
        <taxon>Enterobacterales</taxon>
        <taxon>Enterobacteriaceae</taxon>
        <taxon>Salmonella</taxon>
    </lineage>
</organism>
<reference evidence="1 2" key="1">
    <citation type="submission" date="2018-06" db="EMBL/GenBank/DDBJ databases">
        <authorList>
            <consortium name="Pathogen Informatics"/>
            <person name="Doyle S."/>
        </authorList>
    </citation>
    <scope>NUCLEOTIDE SEQUENCE [LARGE SCALE GENOMIC DNA]</scope>
    <source>
        <strain evidence="1 2">NCTC10060</strain>
    </source>
</reference>
<dbReference type="EMBL" id="UGXH01000005">
    <property type="protein sequence ID" value="SUI37506.1"/>
    <property type="molecule type" value="Genomic_DNA"/>
</dbReference>
<evidence type="ECO:0000313" key="2">
    <source>
        <dbReference type="Proteomes" id="UP000254633"/>
    </source>
</evidence>
<evidence type="ECO:0000313" key="1">
    <source>
        <dbReference type="EMBL" id="SUI37506.1"/>
    </source>
</evidence>
<dbReference type="AlphaFoldDB" id="A0A379XXD5"/>
<gene>
    <name evidence="1" type="ORF">NCTC10060_05677</name>
</gene>
<sequence length="108" mass="12319">MKINSDKSNTLNPLDVRYQPDGIDYLVNILINMIDGPVDFTKREMLKNVISALPPGATMATLIANVKEEESRQLGINIEAYDALVRLTEVLTEFNKDKRYDDLFNEEK</sequence>
<proteinExistence type="predicted"/>
<accession>A0A379XXD5</accession>
<name>A0A379XXD5_SALDZ</name>